<dbReference type="EMBL" id="LAZR01031505">
    <property type="protein sequence ID" value="KKL53561.1"/>
    <property type="molecule type" value="Genomic_DNA"/>
</dbReference>
<proteinExistence type="predicted"/>
<name>A0A0F9DIA5_9ZZZZ</name>
<organism evidence="1">
    <name type="scientific">marine sediment metagenome</name>
    <dbReference type="NCBI Taxonomy" id="412755"/>
    <lineage>
        <taxon>unclassified sequences</taxon>
        <taxon>metagenomes</taxon>
        <taxon>ecological metagenomes</taxon>
    </lineage>
</organism>
<accession>A0A0F9DIA5</accession>
<comment type="caution">
    <text evidence="1">The sequence shown here is derived from an EMBL/GenBank/DDBJ whole genome shotgun (WGS) entry which is preliminary data.</text>
</comment>
<evidence type="ECO:0000313" key="1">
    <source>
        <dbReference type="EMBL" id="KKL53561.1"/>
    </source>
</evidence>
<reference evidence="1" key="1">
    <citation type="journal article" date="2015" name="Nature">
        <title>Complex archaea that bridge the gap between prokaryotes and eukaryotes.</title>
        <authorList>
            <person name="Spang A."/>
            <person name="Saw J.H."/>
            <person name="Jorgensen S.L."/>
            <person name="Zaremba-Niedzwiedzka K."/>
            <person name="Martijn J."/>
            <person name="Lind A.E."/>
            <person name="van Eijk R."/>
            <person name="Schleper C."/>
            <person name="Guy L."/>
            <person name="Ettema T.J."/>
        </authorList>
    </citation>
    <scope>NUCLEOTIDE SEQUENCE</scope>
</reference>
<sequence>MCLDIVTQIKSDEKWLIPNGKYRIGWKCCTVRDYGFWSMYNNTTEFRTWIKSTILKIYYTCGNNAFDKFSVNRKKSYPSGFHIFTTKAGAANYLPVNENIVQVRYRKIVACGIQRNYECIVAREMYVCKPK</sequence>
<dbReference type="AlphaFoldDB" id="A0A0F9DIA5"/>
<gene>
    <name evidence="1" type="ORF">LCGC14_2274210</name>
</gene>
<protein>
    <submittedName>
        <fullName evidence="1">Uncharacterized protein</fullName>
    </submittedName>
</protein>